<evidence type="ECO:0000256" key="2">
    <source>
        <dbReference type="SAM" id="Phobius"/>
    </source>
</evidence>
<comment type="caution">
    <text evidence="3">The sequence shown here is derived from an EMBL/GenBank/DDBJ whole genome shotgun (WGS) entry which is preliminary data.</text>
</comment>
<dbReference type="AlphaFoldDB" id="A0A433TF32"/>
<feature type="compositionally biased region" description="Acidic residues" evidence="1">
    <location>
        <begin position="122"/>
        <end position="154"/>
    </location>
</feature>
<keyword evidence="2" id="KW-1133">Transmembrane helix</keyword>
<reference evidence="3 4" key="1">
    <citation type="submission" date="2019-01" db="EMBL/GenBank/DDBJ databases">
        <title>A draft genome assembly of the solar-powered sea slug Elysia chlorotica.</title>
        <authorList>
            <person name="Cai H."/>
            <person name="Li Q."/>
            <person name="Fang X."/>
            <person name="Li J."/>
            <person name="Curtis N.E."/>
            <person name="Altenburger A."/>
            <person name="Shibata T."/>
            <person name="Feng M."/>
            <person name="Maeda T."/>
            <person name="Schwartz J.A."/>
            <person name="Shigenobu S."/>
            <person name="Lundholm N."/>
            <person name="Nishiyama T."/>
            <person name="Yang H."/>
            <person name="Hasebe M."/>
            <person name="Li S."/>
            <person name="Pierce S.K."/>
            <person name="Wang J."/>
        </authorList>
    </citation>
    <scope>NUCLEOTIDE SEQUENCE [LARGE SCALE GENOMIC DNA]</scope>
    <source>
        <strain evidence="3">EC2010</strain>
        <tissue evidence="3">Whole organism of an adult</tissue>
    </source>
</reference>
<accession>A0A433TF32</accession>
<proteinExistence type="predicted"/>
<keyword evidence="2" id="KW-0812">Transmembrane</keyword>
<feature type="compositionally biased region" description="Basic and acidic residues" evidence="1">
    <location>
        <begin position="63"/>
        <end position="74"/>
    </location>
</feature>
<gene>
    <name evidence="3" type="ORF">EGW08_012067</name>
</gene>
<protein>
    <submittedName>
        <fullName evidence="3">Uncharacterized protein</fullName>
    </submittedName>
</protein>
<evidence type="ECO:0000313" key="3">
    <source>
        <dbReference type="EMBL" id="RUS80178.1"/>
    </source>
</evidence>
<dbReference type="EMBL" id="RQTK01000407">
    <property type="protein sequence ID" value="RUS80178.1"/>
    <property type="molecule type" value="Genomic_DNA"/>
</dbReference>
<sequence length="224" mass="25423">MPDYTSPKRLSPDCIYRWADPNGQHQLCMNHHQRLCDNQANGQNGDVWVVIMSSKNPRVKRKASTDPKRPRGSTDRPPQIPRAPDNSVRQRSGRHSLHVGVQHQVQDTARPGLAWSSHKALEEEEEKEEDEEDEEEDEDEEEEEEDEEEEEEESSSVVAAVVMVVAAAVAVVVVVVAAALTNYWFESQVEMARLGPEYTTWDMPDIVRHGSPGRHRVPTLDILR</sequence>
<dbReference type="Proteomes" id="UP000271974">
    <property type="component" value="Unassembled WGS sequence"/>
</dbReference>
<keyword evidence="2" id="KW-0472">Membrane</keyword>
<feature type="transmembrane region" description="Helical" evidence="2">
    <location>
        <begin position="157"/>
        <end position="185"/>
    </location>
</feature>
<keyword evidence="4" id="KW-1185">Reference proteome</keyword>
<feature type="region of interest" description="Disordered" evidence="1">
    <location>
        <begin position="52"/>
        <end position="156"/>
    </location>
</feature>
<evidence type="ECO:0000313" key="4">
    <source>
        <dbReference type="Proteomes" id="UP000271974"/>
    </source>
</evidence>
<evidence type="ECO:0000256" key="1">
    <source>
        <dbReference type="SAM" id="MobiDB-lite"/>
    </source>
</evidence>
<organism evidence="3 4">
    <name type="scientific">Elysia chlorotica</name>
    <name type="common">Eastern emerald elysia</name>
    <name type="synonym">Sea slug</name>
    <dbReference type="NCBI Taxonomy" id="188477"/>
    <lineage>
        <taxon>Eukaryota</taxon>
        <taxon>Metazoa</taxon>
        <taxon>Spiralia</taxon>
        <taxon>Lophotrochozoa</taxon>
        <taxon>Mollusca</taxon>
        <taxon>Gastropoda</taxon>
        <taxon>Heterobranchia</taxon>
        <taxon>Euthyneura</taxon>
        <taxon>Panpulmonata</taxon>
        <taxon>Sacoglossa</taxon>
        <taxon>Placobranchoidea</taxon>
        <taxon>Plakobranchidae</taxon>
        <taxon>Elysia</taxon>
    </lineage>
</organism>
<name>A0A433TF32_ELYCH</name>